<reference evidence="4" key="2">
    <citation type="submission" date="2017-06" db="EMBL/GenBank/DDBJ databases">
        <authorList>
            <person name="LiPuma J."/>
            <person name="Spilker T."/>
        </authorList>
    </citation>
    <scope>NUCLEOTIDE SEQUENCE [LARGE SCALE GENOMIC DNA]</scope>
    <source>
        <strain evidence="4">AU17325</strain>
    </source>
</reference>
<name>A0A228I2Y4_9BURK</name>
<feature type="compositionally biased region" description="Polar residues" evidence="1">
    <location>
        <begin position="243"/>
        <end position="253"/>
    </location>
</feature>
<dbReference type="SUPFAM" id="SSF88874">
    <property type="entry name" value="Receptor-binding domain of short tail fibre protein gp12"/>
    <property type="match status" value="1"/>
</dbReference>
<evidence type="ECO:0008006" key="5">
    <source>
        <dbReference type="Google" id="ProtNLM"/>
    </source>
</evidence>
<dbReference type="EMBL" id="NKFA01000020">
    <property type="protein sequence ID" value="OXI36781.1"/>
    <property type="molecule type" value="Genomic_DNA"/>
</dbReference>
<dbReference type="OrthoDB" id="8613813at2"/>
<evidence type="ECO:0000256" key="1">
    <source>
        <dbReference type="SAM" id="MobiDB-lite"/>
    </source>
</evidence>
<evidence type="ECO:0000313" key="4">
    <source>
        <dbReference type="Proteomes" id="UP000214600"/>
    </source>
</evidence>
<comment type="caution">
    <text evidence="2">The sequence shown here is derived from an EMBL/GenBank/DDBJ whole genome shotgun (WGS) entry which is preliminary data.</text>
</comment>
<organism evidence="2 4">
    <name type="scientific">Burkholderia aenigmatica</name>
    <dbReference type="NCBI Taxonomy" id="2015348"/>
    <lineage>
        <taxon>Bacteria</taxon>
        <taxon>Pseudomonadati</taxon>
        <taxon>Pseudomonadota</taxon>
        <taxon>Betaproteobacteria</taxon>
        <taxon>Burkholderiales</taxon>
        <taxon>Burkholderiaceae</taxon>
        <taxon>Burkholderia</taxon>
        <taxon>Burkholderia cepacia complex</taxon>
    </lineage>
</organism>
<evidence type="ECO:0000313" key="3">
    <source>
        <dbReference type="EMBL" id="OXI45874.1"/>
    </source>
</evidence>
<reference evidence="2" key="1">
    <citation type="submission" date="2017-06" db="EMBL/GenBank/DDBJ databases">
        <authorList>
            <person name="Kim H.J."/>
            <person name="Triplett B.A."/>
        </authorList>
    </citation>
    <scope>NUCLEOTIDE SEQUENCE [LARGE SCALE GENOMIC DNA]</scope>
    <source>
        <strain evidence="2">AU17325</strain>
    </source>
</reference>
<dbReference type="AlphaFoldDB" id="A0A228I2Y4"/>
<proteinExistence type="predicted"/>
<dbReference type="RefSeq" id="WP_089451035.1">
    <property type="nucleotide sequence ID" value="NZ_NKFA01000006.1"/>
</dbReference>
<gene>
    <name evidence="3" type="ORF">CFB84_13630</name>
    <name evidence="2" type="ORF">CFB84_32790</name>
</gene>
<sequence length="321" mass="33673">MHRIDHATAVVTKPAPLADGKPGFFDRGDPLTGRIATYLTADIANDIQENLCVAIEEAGITLRKGDGTQLMLAILELSKRSGLPLGVPVPFVGTPDRIPSNCVVAMGQTVQRADYQVMTQFVLASGVIVDDADWLASPIHRTKFSRGDGATTIRFPDLRGEAIYGADLGRGVRGSAIGDWLAGDMQPHNHPASTGNAGSHLHTGTTDAQGGHDHGGLTGAAGAWNPAPDGFTRLLKPPYVGSITGSDTTNSGEEQAVGGGDSADIRPASDHQHAIPYVGPHVHNFNTSVAPDHTHPVTVSNAGGTETRQRGTGYVFIMRVM</sequence>
<reference evidence="2 4" key="3">
    <citation type="submission" date="2017-08" db="EMBL/GenBank/DDBJ databases">
        <title>WGS of novel Burkholderia cepaca complex species.</title>
        <authorList>
            <person name="Lipuma J."/>
            <person name="Spilker T."/>
        </authorList>
    </citation>
    <scope>NUCLEOTIDE SEQUENCE [LARGE SCALE GENOMIC DNA]</scope>
    <source>
        <strain evidence="2 4">AU17325</strain>
    </source>
</reference>
<feature type="compositionally biased region" description="Polar residues" evidence="1">
    <location>
        <begin position="191"/>
        <end position="208"/>
    </location>
</feature>
<evidence type="ECO:0000313" key="2">
    <source>
        <dbReference type="EMBL" id="OXI36781.1"/>
    </source>
</evidence>
<dbReference type="Proteomes" id="UP000214600">
    <property type="component" value="Unassembled WGS sequence"/>
</dbReference>
<feature type="region of interest" description="Disordered" evidence="1">
    <location>
        <begin position="182"/>
        <end position="268"/>
    </location>
</feature>
<protein>
    <recommendedName>
        <fullName evidence="5">Tail fiber protein</fullName>
    </recommendedName>
</protein>
<dbReference type="EMBL" id="NKFA01000006">
    <property type="protein sequence ID" value="OXI45874.1"/>
    <property type="molecule type" value="Genomic_DNA"/>
</dbReference>
<accession>A0A228I2Y4</accession>